<evidence type="ECO:0000313" key="2">
    <source>
        <dbReference type="Proteomes" id="UP000189632"/>
    </source>
</evidence>
<protein>
    <submittedName>
        <fullName evidence="1">Uncharacterized protein</fullName>
    </submittedName>
</protein>
<dbReference type="RefSeq" id="WP_077993332.1">
    <property type="nucleotide sequence ID" value="NZ_CP015625.1"/>
</dbReference>
<keyword evidence="2" id="KW-1185">Reference proteome</keyword>
<reference evidence="1 2" key="1">
    <citation type="submission" date="2016-11" db="EMBL/GenBank/DDBJ databases">
        <title>Comparative genomics of Bartonella apis.</title>
        <authorList>
            <person name="Engel P."/>
        </authorList>
    </citation>
    <scope>NUCLEOTIDE SEQUENCE [LARGE SCALE GENOMIC DNA]</scope>
    <source>
        <strain evidence="1 2">BBC0122</strain>
    </source>
</reference>
<dbReference type="Proteomes" id="UP000189632">
    <property type="component" value="Chromosome"/>
</dbReference>
<sequence length="139" mass="15682">MSGAEISDFSEVVGLLQDAMGKDFNINDYQPYKDARMIITIQSFFESDDADRLTDEQYQKIAVAYAKEILAYWPSADRNEFLQAVENDSVEVIGRSDYDTHPLFGVADENFLNNVKRLEASGKMVGGFQFGNRMVGVIF</sequence>
<dbReference type="AlphaFoldDB" id="A0A1U9MJL8"/>
<organism evidence="1 2">
    <name type="scientific">Bartonella choladocola</name>
    <dbReference type="NCBI Taxonomy" id="2750995"/>
    <lineage>
        <taxon>Bacteria</taxon>
        <taxon>Pseudomonadati</taxon>
        <taxon>Pseudomonadota</taxon>
        <taxon>Alphaproteobacteria</taxon>
        <taxon>Hyphomicrobiales</taxon>
        <taxon>Bartonellaceae</taxon>
        <taxon>Bartonella</taxon>
    </lineage>
</organism>
<accession>A0A1U9MJL8</accession>
<proteinExistence type="predicted"/>
<gene>
    <name evidence="1" type="ORF">BBC0122_018300</name>
</gene>
<evidence type="ECO:0000313" key="1">
    <source>
        <dbReference type="EMBL" id="AQT47928.1"/>
    </source>
</evidence>
<dbReference type="KEGG" id="bapi:BBC0122_018300"/>
<name>A0A1U9MJL8_9HYPH</name>
<dbReference type="EMBL" id="CP015625">
    <property type="protein sequence ID" value="AQT47928.1"/>
    <property type="molecule type" value="Genomic_DNA"/>
</dbReference>